<dbReference type="Proteomes" id="UP000515152">
    <property type="component" value="Chromosome 1"/>
</dbReference>
<evidence type="ECO:0000256" key="2">
    <source>
        <dbReference type="ARBA" id="ARBA00022491"/>
    </source>
</evidence>
<evidence type="ECO:0000256" key="6">
    <source>
        <dbReference type="SAM" id="MobiDB-lite"/>
    </source>
</evidence>
<dbReference type="Pfam" id="PF17218">
    <property type="entry name" value="CBX7_C"/>
    <property type="match status" value="1"/>
</dbReference>
<evidence type="ECO:0000256" key="1">
    <source>
        <dbReference type="ARBA" id="ARBA00004123"/>
    </source>
</evidence>
<evidence type="ECO:0000313" key="9">
    <source>
        <dbReference type="RefSeq" id="XP_042564800.1"/>
    </source>
</evidence>
<evidence type="ECO:0000256" key="4">
    <source>
        <dbReference type="ARBA" id="ARBA00023163"/>
    </source>
</evidence>
<dbReference type="AlphaFoldDB" id="A0A8M1KQA5"/>
<dbReference type="InterPro" id="IPR023780">
    <property type="entry name" value="Chromo_domain"/>
</dbReference>
<sequence length="434" mass="48418">MELSSLGEQVFAVESITKKRVRKGNVEYLLKWQGWPQNRYSTWEPEDHILDPRLVLEYEEREEKDRALAYRRKGLRPRRLVLRNLYPMDLRSATKVPEKPPPPRLCLSLTRAMGAELDQGVRACRAGVLRRLEKRRSKQGSVRPLLRAARPPPPPPPTEKPPPHHTQDHTQDPHHTHTHTHTQDPMKEEKEEKEEDDCGGGKGDHVMEQPDRREIVLQDDDNKTEQDDNKTDQDKDIPSAPQYSDGYCSSTEQDMALMSEMAAEEDSGSCRWPREESVVECETPPVAGGTGLMKNDTGRRTQGDHPPLNTTPNGLGGSDSPSEETPDVVPMTDDESQSSSTTACEADATHISLDTVHSCHREPTDSSTDTCIKAEAEYKLVVVSKQDVAFAEKGSEGSTTSGKVIVTDVTINSLTVTFKEALKAEGFFKGCGME</sequence>
<evidence type="ECO:0000256" key="3">
    <source>
        <dbReference type="ARBA" id="ARBA00023015"/>
    </source>
</evidence>
<dbReference type="GeneID" id="105897974"/>
<dbReference type="PROSITE" id="PS50013">
    <property type="entry name" value="CHROMO_2"/>
    <property type="match status" value="1"/>
</dbReference>
<keyword evidence="2" id="KW-0678">Repressor</keyword>
<dbReference type="FunFam" id="2.40.50.40:FF:000006">
    <property type="entry name" value="Chromobox protein homolog 7"/>
    <property type="match status" value="1"/>
</dbReference>
<feature type="domain" description="Chromo" evidence="7">
    <location>
        <begin position="11"/>
        <end position="70"/>
    </location>
</feature>
<evidence type="ECO:0000256" key="5">
    <source>
        <dbReference type="ARBA" id="ARBA00023242"/>
    </source>
</evidence>
<dbReference type="OrthoDB" id="1918685at2759"/>
<feature type="compositionally biased region" description="Basic and acidic residues" evidence="6">
    <location>
        <begin position="202"/>
        <end position="237"/>
    </location>
</feature>
<dbReference type="KEGG" id="char:105897974"/>
<feature type="compositionally biased region" description="Basic and acidic residues" evidence="6">
    <location>
        <begin position="161"/>
        <end position="190"/>
    </location>
</feature>
<dbReference type="PROSITE" id="PS00598">
    <property type="entry name" value="CHROMO_1"/>
    <property type="match status" value="1"/>
</dbReference>
<dbReference type="SMART" id="SM00298">
    <property type="entry name" value="CHROMO"/>
    <property type="match status" value="1"/>
</dbReference>
<dbReference type="GO" id="GO:0000122">
    <property type="term" value="P:negative regulation of transcription by RNA polymerase II"/>
    <property type="evidence" value="ECO:0007669"/>
    <property type="project" value="TreeGrafter"/>
</dbReference>
<protein>
    <submittedName>
        <fullName evidence="9">Chromobox homolog 7a isoform X1</fullName>
    </submittedName>
</protein>
<dbReference type="InterPro" id="IPR043000">
    <property type="entry name" value="CBX7"/>
</dbReference>
<gene>
    <name evidence="9" type="primary">cbx7a</name>
</gene>
<dbReference type="PANTHER" id="PTHR47277">
    <property type="entry name" value="CHROMOBOX PROTEIN HOMOLOG 7"/>
    <property type="match status" value="1"/>
</dbReference>
<dbReference type="RefSeq" id="XP_042564800.1">
    <property type="nucleotide sequence ID" value="XM_042708866.1"/>
</dbReference>
<evidence type="ECO:0000259" key="7">
    <source>
        <dbReference type="PROSITE" id="PS50013"/>
    </source>
</evidence>
<organism evidence="8 9">
    <name type="scientific">Clupea harengus</name>
    <name type="common">Atlantic herring</name>
    <dbReference type="NCBI Taxonomy" id="7950"/>
    <lineage>
        <taxon>Eukaryota</taxon>
        <taxon>Metazoa</taxon>
        <taxon>Chordata</taxon>
        <taxon>Craniata</taxon>
        <taxon>Vertebrata</taxon>
        <taxon>Euteleostomi</taxon>
        <taxon>Actinopterygii</taxon>
        <taxon>Neopterygii</taxon>
        <taxon>Teleostei</taxon>
        <taxon>Clupei</taxon>
        <taxon>Clupeiformes</taxon>
        <taxon>Clupeoidei</taxon>
        <taxon>Clupeidae</taxon>
        <taxon>Clupea</taxon>
    </lineage>
</organism>
<keyword evidence="8" id="KW-1185">Reference proteome</keyword>
<feature type="compositionally biased region" description="Pro residues" evidence="6">
    <location>
        <begin position="150"/>
        <end position="160"/>
    </location>
</feature>
<accession>A0A8M1KQA5</accession>
<dbReference type="InterPro" id="IPR023779">
    <property type="entry name" value="Chromodomain_CS"/>
</dbReference>
<feature type="region of interest" description="Disordered" evidence="6">
    <location>
        <begin position="132"/>
        <end position="339"/>
    </location>
</feature>
<dbReference type="GO" id="GO:0035102">
    <property type="term" value="C:PRC1 complex"/>
    <property type="evidence" value="ECO:0007669"/>
    <property type="project" value="InterPro"/>
</dbReference>
<name>A0A8M1KQA5_CLUHA</name>
<dbReference type="PANTHER" id="PTHR47277:SF1">
    <property type="entry name" value="CHROMOBOX PROTEIN HOMOLOG 7"/>
    <property type="match status" value="1"/>
</dbReference>
<reference evidence="9" key="1">
    <citation type="submission" date="2025-08" db="UniProtKB">
        <authorList>
            <consortium name="RefSeq"/>
        </authorList>
    </citation>
    <scope>IDENTIFICATION</scope>
</reference>
<dbReference type="Pfam" id="PF00385">
    <property type="entry name" value="Chromo"/>
    <property type="match status" value="1"/>
</dbReference>
<evidence type="ECO:0000313" key="8">
    <source>
        <dbReference type="Proteomes" id="UP000515152"/>
    </source>
</evidence>
<keyword evidence="5" id="KW-0539">Nucleus</keyword>
<feature type="compositionally biased region" description="Acidic residues" evidence="6">
    <location>
        <begin position="321"/>
        <end position="336"/>
    </location>
</feature>
<comment type="subcellular location">
    <subcellularLocation>
        <location evidence="1">Nucleus</location>
    </subcellularLocation>
</comment>
<proteinExistence type="predicted"/>
<keyword evidence="4" id="KW-0804">Transcription</keyword>
<keyword evidence="3" id="KW-0805">Transcription regulation</keyword>
<dbReference type="CDD" id="cd18646">
    <property type="entry name" value="CD_Cbx7"/>
    <property type="match status" value="1"/>
</dbReference>
<dbReference type="InterPro" id="IPR033773">
    <property type="entry name" value="CBX7_C"/>
</dbReference>
<dbReference type="InterPro" id="IPR000953">
    <property type="entry name" value="Chromo/chromo_shadow_dom"/>
</dbReference>
<dbReference type="CTD" id="550551"/>